<dbReference type="PRINTS" id="PR00463">
    <property type="entry name" value="EP450I"/>
</dbReference>
<comment type="caution">
    <text evidence="12">The sequence shown here is derived from an EMBL/GenBank/DDBJ whole genome shotgun (WGS) entry which is preliminary data.</text>
</comment>
<keyword evidence="5 9" id="KW-0479">Metal-binding</keyword>
<dbReference type="InterPro" id="IPR050364">
    <property type="entry name" value="Cytochrome_P450_fung"/>
</dbReference>
<evidence type="ECO:0000313" key="13">
    <source>
        <dbReference type="Proteomes" id="UP000714275"/>
    </source>
</evidence>
<dbReference type="InterPro" id="IPR001128">
    <property type="entry name" value="Cyt_P450"/>
</dbReference>
<dbReference type="GO" id="GO:0005506">
    <property type="term" value="F:iron ion binding"/>
    <property type="evidence" value="ECO:0007669"/>
    <property type="project" value="InterPro"/>
</dbReference>
<dbReference type="PANTHER" id="PTHR46300">
    <property type="entry name" value="P450, PUTATIVE (EUROFUNG)-RELATED-RELATED"/>
    <property type="match status" value="1"/>
</dbReference>
<gene>
    <name evidence="12" type="ORF">EV702DRAFT_959967</name>
</gene>
<evidence type="ECO:0000313" key="12">
    <source>
        <dbReference type="EMBL" id="KAG1782294.1"/>
    </source>
</evidence>
<comment type="similarity">
    <text evidence="3 10">Belongs to the cytochrome P450 family.</text>
</comment>
<evidence type="ECO:0000256" key="8">
    <source>
        <dbReference type="ARBA" id="ARBA00023033"/>
    </source>
</evidence>
<evidence type="ECO:0000256" key="2">
    <source>
        <dbReference type="ARBA" id="ARBA00005179"/>
    </source>
</evidence>
<dbReference type="GO" id="GO:0016705">
    <property type="term" value="F:oxidoreductase activity, acting on paired donors, with incorporation or reduction of molecular oxygen"/>
    <property type="evidence" value="ECO:0007669"/>
    <property type="project" value="InterPro"/>
</dbReference>
<reference evidence="12" key="1">
    <citation type="journal article" date="2020" name="New Phytol.">
        <title>Comparative genomics reveals dynamic genome evolution in host specialist ectomycorrhizal fungi.</title>
        <authorList>
            <person name="Lofgren L.A."/>
            <person name="Nguyen N.H."/>
            <person name="Vilgalys R."/>
            <person name="Ruytinx J."/>
            <person name="Liao H.L."/>
            <person name="Branco S."/>
            <person name="Kuo A."/>
            <person name="LaButti K."/>
            <person name="Lipzen A."/>
            <person name="Andreopoulos W."/>
            <person name="Pangilinan J."/>
            <person name="Riley R."/>
            <person name="Hundley H."/>
            <person name="Na H."/>
            <person name="Barry K."/>
            <person name="Grigoriev I.V."/>
            <person name="Stajich J.E."/>
            <person name="Kennedy P.G."/>
        </authorList>
    </citation>
    <scope>NUCLEOTIDE SEQUENCE</scope>
    <source>
        <strain evidence="12">DOB743</strain>
    </source>
</reference>
<keyword evidence="11" id="KW-0472">Membrane</keyword>
<evidence type="ECO:0000256" key="10">
    <source>
        <dbReference type="RuleBase" id="RU000461"/>
    </source>
</evidence>
<proteinExistence type="inferred from homology"/>
<dbReference type="InterPro" id="IPR017972">
    <property type="entry name" value="Cyt_P450_CS"/>
</dbReference>
<dbReference type="AlphaFoldDB" id="A0A9P7D7H3"/>
<dbReference type="GO" id="GO:0020037">
    <property type="term" value="F:heme binding"/>
    <property type="evidence" value="ECO:0007669"/>
    <property type="project" value="InterPro"/>
</dbReference>
<evidence type="ECO:0000256" key="6">
    <source>
        <dbReference type="ARBA" id="ARBA00023002"/>
    </source>
</evidence>
<keyword evidence="6 10" id="KW-0560">Oxidoreductase</keyword>
<dbReference type="InterPro" id="IPR036396">
    <property type="entry name" value="Cyt_P450_sf"/>
</dbReference>
<feature type="binding site" description="axial binding residue" evidence="9">
    <location>
        <position position="448"/>
    </location>
    <ligand>
        <name>heme</name>
        <dbReference type="ChEBI" id="CHEBI:30413"/>
    </ligand>
    <ligandPart>
        <name>Fe</name>
        <dbReference type="ChEBI" id="CHEBI:18248"/>
    </ligandPart>
</feature>
<evidence type="ECO:0000256" key="9">
    <source>
        <dbReference type="PIRSR" id="PIRSR602401-1"/>
    </source>
</evidence>
<dbReference type="CDD" id="cd11065">
    <property type="entry name" value="CYP64-like"/>
    <property type="match status" value="1"/>
</dbReference>
<evidence type="ECO:0000256" key="1">
    <source>
        <dbReference type="ARBA" id="ARBA00001971"/>
    </source>
</evidence>
<keyword evidence="4 9" id="KW-0349">Heme</keyword>
<dbReference type="PROSITE" id="PS00086">
    <property type="entry name" value="CYTOCHROME_P450"/>
    <property type="match status" value="1"/>
</dbReference>
<evidence type="ECO:0000256" key="5">
    <source>
        <dbReference type="ARBA" id="ARBA00022723"/>
    </source>
</evidence>
<dbReference type="Proteomes" id="UP000714275">
    <property type="component" value="Unassembled WGS sequence"/>
</dbReference>
<keyword evidence="13" id="KW-1185">Reference proteome</keyword>
<organism evidence="12 13">
    <name type="scientific">Suillus placidus</name>
    <dbReference type="NCBI Taxonomy" id="48579"/>
    <lineage>
        <taxon>Eukaryota</taxon>
        <taxon>Fungi</taxon>
        <taxon>Dikarya</taxon>
        <taxon>Basidiomycota</taxon>
        <taxon>Agaricomycotina</taxon>
        <taxon>Agaricomycetes</taxon>
        <taxon>Agaricomycetidae</taxon>
        <taxon>Boletales</taxon>
        <taxon>Suillineae</taxon>
        <taxon>Suillaceae</taxon>
        <taxon>Suillus</taxon>
    </lineage>
</organism>
<evidence type="ECO:0000256" key="3">
    <source>
        <dbReference type="ARBA" id="ARBA00010617"/>
    </source>
</evidence>
<keyword evidence="11" id="KW-1133">Transmembrane helix</keyword>
<dbReference type="EMBL" id="JABBWD010000003">
    <property type="protein sequence ID" value="KAG1782294.1"/>
    <property type="molecule type" value="Genomic_DNA"/>
</dbReference>
<dbReference type="InterPro" id="IPR002401">
    <property type="entry name" value="Cyt_P450_E_grp-I"/>
</dbReference>
<evidence type="ECO:0000256" key="4">
    <source>
        <dbReference type="ARBA" id="ARBA00022617"/>
    </source>
</evidence>
<comment type="pathway">
    <text evidence="2">Secondary metabolite biosynthesis.</text>
</comment>
<keyword evidence="8 10" id="KW-0503">Monooxygenase</keyword>
<evidence type="ECO:0000256" key="7">
    <source>
        <dbReference type="ARBA" id="ARBA00023004"/>
    </source>
</evidence>
<evidence type="ECO:0000256" key="11">
    <source>
        <dbReference type="SAM" id="Phobius"/>
    </source>
</evidence>
<dbReference type="PANTHER" id="PTHR46300:SF1">
    <property type="entry name" value="P450, PUTATIVE (EUROFUNG)-RELATED"/>
    <property type="match status" value="1"/>
</dbReference>
<protein>
    <submittedName>
        <fullName evidence="12">Cytochrome P450</fullName>
    </submittedName>
</protein>
<dbReference type="OrthoDB" id="2789670at2759"/>
<dbReference type="Pfam" id="PF00067">
    <property type="entry name" value="p450"/>
    <property type="match status" value="1"/>
</dbReference>
<comment type="cofactor">
    <cofactor evidence="1 9">
        <name>heme</name>
        <dbReference type="ChEBI" id="CHEBI:30413"/>
    </cofactor>
</comment>
<dbReference type="SUPFAM" id="SSF48264">
    <property type="entry name" value="Cytochrome P450"/>
    <property type="match status" value="1"/>
</dbReference>
<dbReference type="GO" id="GO:0004497">
    <property type="term" value="F:monooxygenase activity"/>
    <property type="evidence" value="ECO:0007669"/>
    <property type="project" value="UniProtKB-KW"/>
</dbReference>
<feature type="transmembrane region" description="Helical" evidence="11">
    <location>
        <begin position="15"/>
        <end position="34"/>
    </location>
</feature>
<dbReference type="PRINTS" id="PR00385">
    <property type="entry name" value="P450"/>
</dbReference>
<keyword evidence="11" id="KW-0812">Transmembrane</keyword>
<dbReference type="Gene3D" id="1.10.630.10">
    <property type="entry name" value="Cytochrome P450"/>
    <property type="match status" value="1"/>
</dbReference>
<sequence>MLQLPDLRISDNTQLILGAAICVGVIGVIVRAYLRKSDGRLPLPPSPPTWRLRGHFLPPLSTSLTVARWIDEYGPLVTIRSGIRNIVIIGRHKAAVDIMEKQGGLLADRPHLAAGEILTRGLALGLSHAGDRFRRKRRALHTHLQPKAAEAYQPLQMSQAKTVILNILDDPRNFQNHVATYAAATIMKVAYGKTTPTSATDPEIREARQLIRRFGTILRHGHYLVDSIPWLKYLPWYAPELKDEYHRTSRLYTDQLNRVKLQMQNDKDIGPSFAKHILDNEHLYGLTEIEMAYLAGNFFLTGTETTAMAIATVLMVAAHFPEEQAIVQAELDAVIGRERAPTFADQRSLPRLEAFISEALRWRPLAPEGFPHRTTADVIWARKPDIRRQENYCIPAGTTVTGNHWAISRDPEVYPEPDAFKPQRWIDDQGRLRDDLTFFVFGFGRRVCPGQHVANRSVFINSLLILWAFQLSLDPTKPQDDMGFMNAAMPNVPCTIEFQTRVPEVELRRMMQNYPEAGHQ</sequence>
<keyword evidence="7 9" id="KW-0408">Iron</keyword>
<name>A0A9P7D7H3_9AGAM</name>
<accession>A0A9P7D7H3</accession>